<feature type="non-terminal residue" evidence="1">
    <location>
        <position position="1"/>
    </location>
</feature>
<organism evidence="1">
    <name type="scientific">marine sediment metagenome</name>
    <dbReference type="NCBI Taxonomy" id="412755"/>
    <lineage>
        <taxon>unclassified sequences</taxon>
        <taxon>metagenomes</taxon>
        <taxon>ecological metagenomes</taxon>
    </lineage>
</organism>
<evidence type="ECO:0008006" key="2">
    <source>
        <dbReference type="Google" id="ProtNLM"/>
    </source>
</evidence>
<accession>X1SBI1</accession>
<sequence>SILVQFLGVRPHYLDPETRDHIRARLIEYGLEPGIKQYTEVRTVYTIGRASKEEGIGSSWTRVNGNLGMYNWNQVCNGGLLAGSLAIAETDPDYAEFIVPKAVTILPYALRTYGPDGAWPEGRGYWGYATRYTAYGLAALRTALDNDFGLSQIPGLSEAGFFPIHVDGPLVQTKDSTPCLFWLARTYRNRLFADWEHAVLVQHNGARPQHVIWYTPLSGKEPFPNVLDYHFRGSVESAVFRSAWNDPEALFVHVRAGYNQINHAKLELGHFDI</sequence>
<gene>
    <name evidence="1" type="ORF">S12H4_10696</name>
</gene>
<dbReference type="PANTHER" id="PTHR38045:SF1">
    <property type="entry name" value="HEPARINASE II_III-LIKE PROTEIN"/>
    <property type="match status" value="1"/>
</dbReference>
<dbReference type="AlphaFoldDB" id="X1SBI1"/>
<feature type="non-terminal residue" evidence="1">
    <location>
        <position position="273"/>
    </location>
</feature>
<name>X1SBI1_9ZZZZ</name>
<comment type="caution">
    <text evidence="1">The sequence shown here is derived from an EMBL/GenBank/DDBJ whole genome shotgun (WGS) entry which is preliminary data.</text>
</comment>
<dbReference type="SUPFAM" id="SSF48230">
    <property type="entry name" value="Chondroitin AC/alginate lyase"/>
    <property type="match status" value="1"/>
</dbReference>
<proteinExistence type="predicted"/>
<dbReference type="Gene3D" id="1.50.10.100">
    <property type="entry name" value="Chondroitin AC/alginate lyase"/>
    <property type="match status" value="1"/>
</dbReference>
<dbReference type="EMBL" id="BARW01004629">
    <property type="protein sequence ID" value="GAI65119.1"/>
    <property type="molecule type" value="Genomic_DNA"/>
</dbReference>
<dbReference type="InterPro" id="IPR008929">
    <property type="entry name" value="Chondroitin_lyas"/>
</dbReference>
<evidence type="ECO:0000313" key="1">
    <source>
        <dbReference type="EMBL" id="GAI65119.1"/>
    </source>
</evidence>
<protein>
    <recommendedName>
        <fullName evidence="2">Glycoamylase-like domain-containing protein</fullName>
    </recommendedName>
</protein>
<reference evidence="1" key="1">
    <citation type="journal article" date="2014" name="Front. Microbiol.">
        <title>High frequency of phylogenetically diverse reductive dehalogenase-homologous genes in deep subseafloor sedimentary metagenomes.</title>
        <authorList>
            <person name="Kawai M."/>
            <person name="Futagami T."/>
            <person name="Toyoda A."/>
            <person name="Takaki Y."/>
            <person name="Nishi S."/>
            <person name="Hori S."/>
            <person name="Arai W."/>
            <person name="Tsubouchi T."/>
            <person name="Morono Y."/>
            <person name="Uchiyama I."/>
            <person name="Ito T."/>
            <person name="Fujiyama A."/>
            <person name="Inagaki F."/>
            <person name="Takami H."/>
        </authorList>
    </citation>
    <scope>NUCLEOTIDE SEQUENCE</scope>
    <source>
        <strain evidence="1">Expedition CK06-06</strain>
    </source>
</reference>
<dbReference type="PANTHER" id="PTHR38045">
    <property type="entry name" value="CHROMOSOME 1, WHOLE GENOME SHOTGUN SEQUENCE"/>
    <property type="match status" value="1"/>
</dbReference>
<dbReference type="Gene3D" id="2.70.98.70">
    <property type="match status" value="1"/>
</dbReference>